<protein>
    <submittedName>
        <fullName evidence="2">Uncharacterized protein</fullName>
    </submittedName>
</protein>
<name>A0AAW8F1K6_9MICO</name>
<feature type="compositionally biased region" description="Polar residues" evidence="1">
    <location>
        <begin position="22"/>
        <end position="31"/>
    </location>
</feature>
<dbReference type="AlphaFoldDB" id="A0AAW8F1K6"/>
<evidence type="ECO:0000313" key="2">
    <source>
        <dbReference type="EMBL" id="MDQ0649137.1"/>
    </source>
</evidence>
<evidence type="ECO:0000256" key="1">
    <source>
        <dbReference type="SAM" id="MobiDB-lite"/>
    </source>
</evidence>
<gene>
    <name evidence="2" type="ORF">QFZ53_003333</name>
</gene>
<dbReference type="Proteomes" id="UP001244427">
    <property type="component" value="Unassembled WGS sequence"/>
</dbReference>
<dbReference type="EMBL" id="JAUSXV010000001">
    <property type="protein sequence ID" value="MDQ0649137.1"/>
    <property type="molecule type" value="Genomic_DNA"/>
</dbReference>
<organism evidence="2 3">
    <name type="scientific">Microbacterium natoriense</name>
    <dbReference type="NCBI Taxonomy" id="284570"/>
    <lineage>
        <taxon>Bacteria</taxon>
        <taxon>Bacillati</taxon>
        <taxon>Actinomycetota</taxon>
        <taxon>Actinomycetes</taxon>
        <taxon>Micrococcales</taxon>
        <taxon>Microbacteriaceae</taxon>
        <taxon>Microbacterium</taxon>
    </lineage>
</organism>
<sequence>MNCSSTRARIAKGTPTKKLERQPQTSVRSPPSSGPPIVPRAMMPPTTPMYLPRSRGEMMRATAIMTSDMSPPTPMPWITRTAISMLVSVEKPAITVPTVKMTSESCTRILRSTRSASLPQIGVETAVASRLAVMTQVYWDWVPPRSAMMTGIEVDTTVPESTATNIPTMRPEIAVKTSRAERAVSRGVEEVVVTVEDSCVNS</sequence>
<feature type="region of interest" description="Disordered" evidence="1">
    <location>
        <begin position="1"/>
        <end position="47"/>
    </location>
</feature>
<dbReference type="AntiFam" id="ANF00279">
    <property type="entry name" value="Spurious ORF (shadow ORF of EmrB)"/>
</dbReference>
<accession>A0AAW8F1K6</accession>
<reference evidence="2 3" key="1">
    <citation type="submission" date="2023-07" db="EMBL/GenBank/DDBJ databases">
        <title>Comparative genomics of wheat-associated soil bacteria to identify genetic determinants of phenazine resistance.</title>
        <authorList>
            <person name="Mouncey N."/>
        </authorList>
    </citation>
    <scope>NUCLEOTIDE SEQUENCE [LARGE SCALE GENOMIC DNA]</scope>
    <source>
        <strain evidence="2 3">W4I9-1</strain>
    </source>
</reference>
<proteinExistence type="predicted"/>
<keyword evidence="3" id="KW-1185">Reference proteome</keyword>
<evidence type="ECO:0000313" key="3">
    <source>
        <dbReference type="Proteomes" id="UP001244427"/>
    </source>
</evidence>
<comment type="caution">
    <text evidence="2">The sequence shown here is derived from an EMBL/GenBank/DDBJ whole genome shotgun (WGS) entry which is preliminary data.</text>
</comment>